<dbReference type="Proteomes" id="UP000770785">
    <property type="component" value="Unassembled WGS sequence"/>
</dbReference>
<organism evidence="1 2">
    <name type="scientific">Neolewinella antarctica</name>
    <dbReference type="NCBI Taxonomy" id="442734"/>
    <lineage>
        <taxon>Bacteria</taxon>
        <taxon>Pseudomonadati</taxon>
        <taxon>Bacteroidota</taxon>
        <taxon>Saprospiria</taxon>
        <taxon>Saprospirales</taxon>
        <taxon>Lewinellaceae</taxon>
        <taxon>Neolewinella</taxon>
    </lineage>
</organism>
<dbReference type="EMBL" id="JAATJH010000007">
    <property type="protein sequence ID" value="NJC27973.1"/>
    <property type="molecule type" value="Genomic_DNA"/>
</dbReference>
<sequence>MTVKDNFASLETILVDSTDEAFLAWFRAKIESIIGQESVRELYLTYSLLANKIGGERGAVFSGSGNATEYLKTQLATPLEVARIYLLSTVLRANDEFFQPKVANLIEVSDTSELVTLLRFLSLLPNPATFSATAVEALRTNITTVFEAISLDNPYPADHFNDEQWNQLYLKAAFMQLDLSRILRVEERANEKLARIVSDFAHERWAAGRTVDPLFWRPVTNFVDAARLNDVRRLLTSEDPTERRAGALCCFHSGSDQAKESLKNNPELSDQLTSGALTWKTLKAKT</sequence>
<proteinExistence type="predicted"/>
<protein>
    <submittedName>
        <fullName evidence="1">Uncharacterized protein</fullName>
    </submittedName>
</protein>
<accession>A0ABX0XGG8</accession>
<dbReference type="NCBIfam" id="NF035938">
    <property type="entry name" value="EboA_domain"/>
    <property type="match status" value="1"/>
</dbReference>
<dbReference type="InterPro" id="IPR047715">
    <property type="entry name" value="EboA_dom"/>
</dbReference>
<gene>
    <name evidence="1" type="ORF">GGR27_003492</name>
</gene>
<keyword evidence="2" id="KW-1185">Reference proteome</keyword>
<comment type="caution">
    <text evidence="1">The sequence shown here is derived from an EMBL/GenBank/DDBJ whole genome shotgun (WGS) entry which is preliminary data.</text>
</comment>
<reference evidence="1 2" key="1">
    <citation type="submission" date="2020-03" db="EMBL/GenBank/DDBJ databases">
        <title>Genomic Encyclopedia of Type Strains, Phase IV (KMG-IV): sequencing the most valuable type-strain genomes for metagenomic binning, comparative biology and taxonomic classification.</title>
        <authorList>
            <person name="Goeker M."/>
        </authorList>
    </citation>
    <scope>NUCLEOTIDE SEQUENCE [LARGE SCALE GENOMIC DNA]</scope>
    <source>
        <strain evidence="1 2">DSM 105096</strain>
    </source>
</reference>
<evidence type="ECO:0000313" key="1">
    <source>
        <dbReference type="EMBL" id="NJC27973.1"/>
    </source>
</evidence>
<name>A0ABX0XGG8_9BACT</name>
<dbReference type="RefSeq" id="WP_168039571.1">
    <property type="nucleotide sequence ID" value="NZ_JAATJH010000007.1"/>
</dbReference>
<evidence type="ECO:0000313" key="2">
    <source>
        <dbReference type="Proteomes" id="UP000770785"/>
    </source>
</evidence>